<dbReference type="Pfam" id="PF09694">
    <property type="entry name" value="Gcw_chp"/>
    <property type="match status" value="1"/>
</dbReference>
<evidence type="ECO:0000313" key="2">
    <source>
        <dbReference type="EMBL" id="MCL2914562.1"/>
    </source>
</evidence>
<dbReference type="InterPro" id="IPR010239">
    <property type="entry name" value="CHP02001"/>
</dbReference>
<evidence type="ECO:0000256" key="1">
    <source>
        <dbReference type="SAM" id="SignalP"/>
    </source>
</evidence>
<comment type="caution">
    <text evidence="2">The sequence shown here is derived from an EMBL/GenBank/DDBJ whole genome shotgun (WGS) entry which is preliminary data.</text>
</comment>
<dbReference type="NCBIfam" id="TIGR02001">
    <property type="entry name" value="gcw_chp"/>
    <property type="match status" value="1"/>
</dbReference>
<reference evidence="2 3" key="1">
    <citation type="submission" date="2022-01" db="EMBL/GenBank/DDBJ databases">
        <title>Whole genome-based taxonomy of the Shewanellaceae.</title>
        <authorList>
            <person name="Martin-Rodriguez A.J."/>
        </authorList>
    </citation>
    <scope>NUCLEOTIDE SEQUENCE [LARGE SCALE GENOMIC DNA]</scope>
    <source>
        <strain evidence="2 3">DSM 21332</strain>
    </source>
</reference>
<evidence type="ECO:0000313" key="3">
    <source>
        <dbReference type="Proteomes" id="UP001202831"/>
    </source>
</evidence>
<proteinExistence type="predicted"/>
<gene>
    <name evidence="2" type="ORF">L2725_12370</name>
</gene>
<accession>A0ABT0N7Y0</accession>
<name>A0ABT0N7Y0_9GAMM</name>
<feature type="chain" id="PRO_5045445872" evidence="1">
    <location>
        <begin position="24"/>
        <end position="230"/>
    </location>
</feature>
<dbReference type="Proteomes" id="UP001202831">
    <property type="component" value="Unassembled WGS sequence"/>
</dbReference>
<feature type="signal peptide" evidence="1">
    <location>
        <begin position="1"/>
        <end position="23"/>
    </location>
</feature>
<sequence>MKNISVGLAAALAGVLMSQPVAAEVSGNIGFTSNYLWRGVSQTADDAAIQGGVDYGHESGFYAGTWVSNVDFGDGTSYEMDLYAGFEGEFGDGFGYDVGYLYYGYPDSPGSISFGELYGSLSWKWITLGYAKFIHAGSDVAADGLDDEDYSYLTADVSVPVTEMLTLDFHYGYNDGDVISSWFGTDSYSDYHVALSAATKMGDVSFAVADTDLDDDDVKVVLGYTYNFDF</sequence>
<protein>
    <submittedName>
        <fullName evidence="2">TorF family putative porin</fullName>
    </submittedName>
</protein>
<keyword evidence="3" id="KW-1185">Reference proteome</keyword>
<dbReference type="RefSeq" id="WP_248936532.1">
    <property type="nucleotide sequence ID" value="NZ_JAKIKT010000004.1"/>
</dbReference>
<keyword evidence="1" id="KW-0732">Signal</keyword>
<dbReference type="EMBL" id="JAKIKT010000004">
    <property type="protein sequence ID" value="MCL2914562.1"/>
    <property type="molecule type" value="Genomic_DNA"/>
</dbReference>
<organism evidence="2 3">
    <name type="scientific">Shewanella corallii</name>
    <dbReference type="NCBI Taxonomy" id="560080"/>
    <lineage>
        <taxon>Bacteria</taxon>
        <taxon>Pseudomonadati</taxon>
        <taxon>Pseudomonadota</taxon>
        <taxon>Gammaproteobacteria</taxon>
        <taxon>Alteromonadales</taxon>
        <taxon>Shewanellaceae</taxon>
        <taxon>Shewanella</taxon>
    </lineage>
</organism>